<organism evidence="1 2">
    <name type="scientific">Nasonia vitripennis</name>
    <name type="common">Parasitic wasp</name>
    <dbReference type="NCBI Taxonomy" id="7425"/>
    <lineage>
        <taxon>Eukaryota</taxon>
        <taxon>Metazoa</taxon>
        <taxon>Ecdysozoa</taxon>
        <taxon>Arthropoda</taxon>
        <taxon>Hexapoda</taxon>
        <taxon>Insecta</taxon>
        <taxon>Pterygota</taxon>
        <taxon>Neoptera</taxon>
        <taxon>Endopterygota</taxon>
        <taxon>Hymenoptera</taxon>
        <taxon>Apocrita</taxon>
        <taxon>Proctotrupomorpha</taxon>
        <taxon>Chalcidoidea</taxon>
        <taxon>Pteromalidae</taxon>
        <taxon>Pteromalinae</taxon>
        <taxon>Nasonia</taxon>
    </lineage>
</organism>
<reference evidence="1" key="1">
    <citation type="submission" date="2021-01" db="UniProtKB">
        <authorList>
            <consortium name="EnsemblMetazoa"/>
        </authorList>
    </citation>
    <scope>IDENTIFICATION</scope>
</reference>
<evidence type="ECO:0000313" key="1">
    <source>
        <dbReference type="EnsemblMetazoa" id="XP_003425551"/>
    </source>
</evidence>
<name>A0A7M7GLG3_NASVI</name>
<proteinExistence type="predicted"/>
<sequence>MEVKIIQSQLWLSSLERTLSISCTHFALPSITMYSRLFCLILICLTFKENSLVSGKSIADDTNPSEKVIQIPIYDCEDVINNSTSTFKIKVELPRNHSKKCTWGIKAPEGHSVQISSFEVYNDSAPLRSAPIEDGIEVLVFDYDAVYVQAITSITRIFGDYLRIAVDYNHQRRTHRDANLALLFTIKYIDYSTNLE</sequence>
<dbReference type="EnsemblMetazoa" id="XM_003425503">
    <property type="protein sequence ID" value="XP_003425551"/>
    <property type="gene ID" value="LOC100678334"/>
</dbReference>
<keyword evidence="2" id="KW-1185">Reference proteome</keyword>
<dbReference type="AlphaFoldDB" id="A0A7M7GLG3"/>
<dbReference type="RefSeq" id="XP_003425551.4">
    <property type="nucleotide sequence ID" value="XM_003425503.5"/>
</dbReference>
<dbReference type="InParanoid" id="A0A7M7GLG3"/>
<dbReference type="Proteomes" id="UP000002358">
    <property type="component" value="Chromosome 1"/>
</dbReference>
<evidence type="ECO:0008006" key="3">
    <source>
        <dbReference type="Google" id="ProtNLM"/>
    </source>
</evidence>
<dbReference type="KEGG" id="nvi:100678334"/>
<protein>
    <recommendedName>
        <fullName evidence="3">CUB domain-containing protein</fullName>
    </recommendedName>
</protein>
<dbReference type="GeneID" id="100678334"/>
<evidence type="ECO:0000313" key="2">
    <source>
        <dbReference type="Proteomes" id="UP000002358"/>
    </source>
</evidence>
<accession>A0A7M7GLG3</accession>